<dbReference type="PANTHER" id="PTHR12992">
    <property type="entry name" value="NUDIX HYDROLASE"/>
    <property type="match status" value="1"/>
</dbReference>
<dbReference type="PANTHER" id="PTHR12992:SF45">
    <property type="entry name" value="NUDIX HYDROLASE DOMAIN-CONTAINING PROTEIN"/>
    <property type="match status" value="1"/>
</dbReference>
<dbReference type="GO" id="GO:0015938">
    <property type="term" value="P:coenzyme A catabolic process"/>
    <property type="evidence" value="ECO:0007669"/>
    <property type="project" value="TreeGrafter"/>
</dbReference>
<reference evidence="2 3" key="1">
    <citation type="journal article" date="2020" name="ISME J.">
        <title>Uncovering the hidden diversity of litter-decomposition mechanisms in mushroom-forming fungi.</title>
        <authorList>
            <person name="Floudas D."/>
            <person name="Bentzer J."/>
            <person name="Ahren D."/>
            <person name="Johansson T."/>
            <person name="Persson P."/>
            <person name="Tunlid A."/>
        </authorList>
    </citation>
    <scope>NUCLEOTIDE SEQUENCE [LARGE SCALE GENOMIC DNA]</scope>
    <source>
        <strain evidence="2 3">CBS 101986</strain>
    </source>
</reference>
<dbReference type="OrthoDB" id="10260614at2759"/>
<accession>A0A8H5BP31</accession>
<dbReference type="SUPFAM" id="SSF55811">
    <property type="entry name" value="Nudix"/>
    <property type="match status" value="1"/>
</dbReference>
<dbReference type="InterPro" id="IPR000086">
    <property type="entry name" value="NUDIX_hydrolase_dom"/>
</dbReference>
<sequence>MAISEEVFHALSDGSKKCLANITEYLSELQAPDFPPTYQPKVAGVLVLLYEEDDELRVLLTTRAKHLRTHAGQTALPGGKKDSTDVDLVMTALREAHEEVALPHNSPHIHTLGCMQPVISLHRILVTPVIAFLSKPELLKSLKASPSEVSHIFSHPLEAILDPTLSKHETLVPIGSEDWPYESEVYSTSDPVIQMLGDTVYRMHRFRTSASPVKGLTADILIKLAEVAYARSTTYPRYAPGQLQHIADIVRAVLSSSPVAPVSPTQKTVNDNAATLQ</sequence>
<dbReference type="InterPro" id="IPR045121">
    <property type="entry name" value="CoAse"/>
</dbReference>
<dbReference type="InterPro" id="IPR015797">
    <property type="entry name" value="NUDIX_hydrolase-like_dom_sf"/>
</dbReference>
<gene>
    <name evidence="2" type="ORF">D9619_004335</name>
</gene>
<protein>
    <recommendedName>
        <fullName evidence="1">Nudix hydrolase domain-containing protein</fullName>
    </recommendedName>
</protein>
<dbReference type="CDD" id="cd03426">
    <property type="entry name" value="NUDIX_CoAse_Nudt7"/>
    <property type="match status" value="1"/>
</dbReference>
<evidence type="ECO:0000259" key="1">
    <source>
        <dbReference type="PROSITE" id="PS51462"/>
    </source>
</evidence>
<feature type="domain" description="Nudix hydrolase" evidence="1">
    <location>
        <begin position="40"/>
        <end position="178"/>
    </location>
</feature>
<keyword evidence="3" id="KW-1185">Reference proteome</keyword>
<proteinExistence type="predicted"/>
<name>A0A8H5BP31_9AGAR</name>
<dbReference type="Pfam" id="PF00293">
    <property type="entry name" value="NUDIX"/>
    <property type="match status" value="1"/>
</dbReference>
<organism evidence="2 3">
    <name type="scientific">Psilocybe cf. subviscida</name>
    <dbReference type="NCBI Taxonomy" id="2480587"/>
    <lineage>
        <taxon>Eukaryota</taxon>
        <taxon>Fungi</taxon>
        <taxon>Dikarya</taxon>
        <taxon>Basidiomycota</taxon>
        <taxon>Agaricomycotina</taxon>
        <taxon>Agaricomycetes</taxon>
        <taxon>Agaricomycetidae</taxon>
        <taxon>Agaricales</taxon>
        <taxon>Agaricineae</taxon>
        <taxon>Strophariaceae</taxon>
        <taxon>Psilocybe</taxon>
    </lineage>
</organism>
<dbReference type="PROSITE" id="PS51462">
    <property type="entry name" value="NUDIX"/>
    <property type="match status" value="1"/>
</dbReference>
<dbReference type="AlphaFoldDB" id="A0A8H5BP31"/>
<dbReference type="Gene3D" id="3.90.79.10">
    <property type="entry name" value="Nucleoside Triphosphate Pyrophosphohydrolase"/>
    <property type="match status" value="1"/>
</dbReference>
<dbReference type="GO" id="GO:0010945">
    <property type="term" value="F:coenzyme A diphosphatase activity"/>
    <property type="evidence" value="ECO:0007669"/>
    <property type="project" value="InterPro"/>
</dbReference>
<evidence type="ECO:0000313" key="3">
    <source>
        <dbReference type="Proteomes" id="UP000567179"/>
    </source>
</evidence>
<comment type="caution">
    <text evidence="2">The sequence shown here is derived from an EMBL/GenBank/DDBJ whole genome shotgun (WGS) entry which is preliminary data.</text>
</comment>
<evidence type="ECO:0000313" key="2">
    <source>
        <dbReference type="EMBL" id="KAF5326960.1"/>
    </source>
</evidence>
<dbReference type="Proteomes" id="UP000567179">
    <property type="component" value="Unassembled WGS sequence"/>
</dbReference>
<dbReference type="EMBL" id="JAACJJ010000014">
    <property type="protein sequence ID" value="KAF5326960.1"/>
    <property type="molecule type" value="Genomic_DNA"/>
</dbReference>